<dbReference type="STRING" id="984486.A0A1E3QNB2"/>
<organism evidence="9 10">
    <name type="scientific">Babjeviella inositovora NRRL Y-12698</name>
    <dbReference type="NCBI Taxonomy" id="984486"/>
    <lineage>
        <taxon>Eukaryota</taxon>
        <taxon>Fungi</taxon>
        <taxon>Dikarya</taxon>
        <taxon>Ascomycota</taxon>
        <taxon>Saccharomycotina</taxon>
        <taxon>Pichiomycetes</taxon>
        <taxon>Serinales incertae sedis</taxon>
        <taxon>Babjeviella</taxon>
    </lineage>
</organism>
<evidence type="ECO:0000256" key="1">
    <source>
        <dbReference type="ARBA" id="ARBA00004123"/>
    </source>
</evidence>
<proteinExistence type="inferred from homology"/>
<name>A0A1E3QNB2_9ASCO</name>
<evidence type="ECO:0000256" key="3">
    <source>
        <dbReference type="ARBA" id="ARBA00022705"/>
    </source>
</evidence>
<feature type="region of interest" description="Disordered" evidence="6">
    <location>
        <begin position="177"/>
        <end position="199"/>
    </location>
</feature>
<protein>
    <submittedName>
        <fullName evidence="9">Uncharacterized protein</fullName>
    </submittedName>
</protein>
<gene>
    <name evidence="9" type="ORF">BABINDRAFT_167724</name>
</gene>
<dbReference type="Pfam" id="PF18137">
    <property type="entry name" value="WHD_ORC"/>
    <property type="match status" value="1"/>
</dbReference>
<comment type="subcellular location">
    <subcellularLocation>
        <location evidence="1">Nucleus</location>
    </subcellularLocation>
</comment>
<dbReference type="RefSeq" id="XP_018984524.1">
    <property type="nucleotide sequence ID" value="XM_019130532.1"/>
</dbReference>
<dbReference type="InterPro" id="IPR045667">
    <property type="entry name" value="ORC3_N"/>
</dbReference>
<dbReference type="PANTHER" id="PTHR12748:SF0">
    <property type="entry name" value="ORIGIN RECOGNITION COMPLEX SUBUNIT 3"/>
    <property type="match status" value="1"/>
</dbReference>
<feature type="domain" description="Origin recognition complex subunit 3 N-terminal" evidence="7">
    <location>
        <begin position="13"/>
        <end position="364"/>
    </location>
</feature>
<accession>A0A1E3QNB2</accession>
<evidence type="ECO:0000256" key="5">
    <source>
        <dbReference type="ARBA" id="ARBA00023242"/>
    </source>
</evidence>
<sequence length="753" mass="85309">MVEKRLYDGDEESSQKTTYWLNRRKARKTSKTKVQVLFKGDPEGKPLADPFLPFLQLLGGKEPLDNVQMRWNLYNEYWAKQQSTIDTILVNSGVQLLEDMKRFVESPLTHKAARLSTAIILPGSNISNHTRLFDQIEARILLNPASKVLRLSSQQCPNIRKALASLVRSFQDLVDEVSQGESDDDEEEGEDEFYETPAASSGKKLRYDLDTLTEWSDGYFATEGQTLSDTSLRMAVFIQDAEAFEVSVLSQLIQLFSLQTAKIPLKLVLCVSSSLEIFQERFPRTTLRLLDATKFDGENSEFIYTQICDQVLLNRGSHSVTLGPKFVLSVLDKQVKSSKSIDSIVRSLKYCYMTFFYSQPLSVLIGGQNRGNTELTQAHISALRKLPSFQRHIEGLLKGAGSGKLKKEKIMVLLEDDEAVLKLLPAAYDDFSRVMNSVLDRLDLVRLLQNNADVTVTPKVELYYFALDNRLFNSQFSAEVIGAFRKTPHTAVLRFLTQLRKLGETLSTIAELAALVTTALGDDIDQLASGNEDCVSAAGLTLKGKAVFRRIIDPLCQHVETFINQKVYDSEKSFTLSDILFHELFVIDRDELLASAFSPCVRPTVEDSLVDSRKYLLCLGGTPEESDPYFGIAILIDPIISELFRLYREANTVINIHDFFIAFQELIPKDKLMPLLVEVMETKEAERVFSKTELDSMYRFLMDYDDNAELDLKWEKITLSWFLQGISELSMLGFLKDGNKRSESLEKLIWKGL</sequence>
<dbReference type="CDD" id="cd20704">
    <property type="entry name" value="Orc3"/>
    <property type="match status" value="1"/>
</dbReference>
<dbReference type="OrthoDB" id="10265211at2759"/>
<evidence type="ECO:0000259" key="7">
    <source>
        <dbReference type="Pfam" id="PF07034"/>
    </source>
</evidence>
<comment type="similarity">
    <text evidence="2">Belongs to the ORC3 family.</text>
</comment>
<dbReference type="GO" id="GO:0005664">
    <property type="term" value="C:nuclear origin of replication recognition complex"/>
    <property type="evidence" value="ECO:0007669"/>
    <property type="project" value="InterPro"/>
</dbReference>
<evidence type="ECO:0000313" key="10">
    <source>
        <dbReference type="Proteomes" id="UP000094336"/>
    </source>
</evidence>
<dbReference type="InterPro" id="IPR020795">
    <property type="entry name" value="ORC3"/>
</dbReference>
<evidence type="ECO:0000256" key="2">
    <source>
        <dbReference type="ARBA" id="ARBA00010977"/>
    </source>
</evidence>
<keyword evidence="5" id="KW-0539">Nucleus</keyword>
<dbReference type="GO" id="GO:0006270">
    <property type="term" value="P:DNA replication initiation"/>
    <property type="evidence" value="ECO:0007669"/>
    <property type="project" value="TreeGrafter"/>
</dbReference>
<dbReference type="GO" id="GO:0005656">
    <property type="term" value="C:nuclear pre-replicative complex"/>
    <property type="evidence" value="ECO:0007669"/>
    <property type="project" value="TreeGrafter"/>
</dbReference>
<evidence type="ECO:0000313" key="9">
    <source>
        <dbReference type="EMBL" id="ODQ79196.1"/>
    </source>
</evidence>
<feature type="compositionally biased region" description="Acidic residues" evidence="6">
    <location>
        <begin position="181"/>
        <end position="194"/>
    </location>
</feature>
<feature type="domain" description="Origin recognition complex subunit 3 winged helix C-terminal" evidence="8">
    <location>
        <begin position="602"/>
        <end position="750"/>
    </location>
</feature>
<evidence type="ECO:0000259" key="8">
    <source>
        <dbReference type="Pfam" id="PF18137"/>
    </source>
</evidence>
<evidence type="ECO:0000256" key="6">
    <source>
        <dbReference type="SAM" id="MobiDB-lite"/>
    </source>
</evidence>
<keyword evidence="4" id="KW-0238">DNA-binding</keyword>
<dbReference type="GO" id="GO:0031261">
    <property type="term" value="C:DNA replication preinitiation complex"/>
    <property type="evidence" value="ECO:0007669"/>
    <property type="project" value="TreeGrafter"/>
</dbReference>
<dbReference type="EMBL" id="KV454433">
    <property type="protein sequence ID" value="ODQ79196.1"/>
    <property type="molecule type" value="Genomic_DNA"/>
</dbReference>
<keyword evidence="3" id="KW-0235">DNA replication</keyword>
<dbReference type="InterPro" id="IPR040855">
    <property type="entry name" value="ORC_WH_C"/>
</dbReference>
<dbReference type="Pfam" id="PF07034">
    <property type="entry name" value="ORC3_N"/>
    <property type="match status" value="1"/>
</dbReference>
<evidence type="ECO:0000256" key="4">
    <source>
        <dbReference type="ARBA" id="ARBA00023125"/>
    </source>
</evidence>
<reference evidence="10" key="1">
    <citation type="submission" date="2016-05" db="EMBL/GenBank/DDBJ databases">
        <title>Comparative genomics of biotechnologically important yeasts.</title>
        <authorList>
            <consortium name="DOE Joint Genome Institute"/>
            <person name="Riley R."/>
            <person name="Haridas S."/>
            <person name="Wolfe K.H."/>
            <person name="Lopes M.R."/>
            <person name="Hittinger C.T."/>
            <person name="Goker M."/>
            <person name="Salamov A."/>
            <person name="Wisecaver J."/>
            <person name="Long T.M."/>
            <person name="Aerts A.L."/>
            <person name="Barry K."/>
            <person name="Choi C."/>
            <person name="Clum A."/>
            <person name="Coughlan A.Y."/>
            <person name="Deshpande S."/>
            <person name="Douglass A.P."/>
            <person name="Hanson S.J."/>
            <person name="Klenk H.-P."/>
            <person name="Labutti K."/>
            <person name="Lapidus A."/>
            <person name="Lindquist E."/>
            <person name="Lipzen A."/>
            <person name="Meier-Kolthoff J.P."/>
            <person name="Ohm R.A."/>
            <person name="Otillar R.P."/>
            <person name="Pangilinan J."/>
            <person name="Peng Y."/>
            <person name="Rokas A."/>
            <person name="Rosa C.A."/>
            <person name="Scheuner C."/>
            <person name="Sibirny A.A."/>
            <person name="Slot J.C."/>
            <person name="Stielow J.B."/>
            <person name="Sun H."/>
            <person name="Kurtzman C.P."/>
            <person name="Blackwell M."/>
            <person name="Grigoriev I.V."/>
            <person name="Jeffries T.W."/>
        </authorList>
    </citation>
    <scope>NUCLEOTIDE SEQUENCE [LARGE SCALE GENOMIC DNA]</scope>
    <source>
        <strain evidence="10">NRRL Y-12698</strain>
    </source>
</reference>
<keyword evidence="10" id="KW-1185">Reference proteome</keyword>
<dbReference type="GO" id="GO:0003688">
    <property type="term" value="F:DNA replication origin binding"/>
    <property type="evidence" value="ECO:0007669"/>
    <property type="project" value="TreeGrafter"/>
</dbReference>
<dbReference type="AlphaFoldDB" id="A0A1E3QNB2"/>
<dbReference type="PANTHER" id="PTHR12748">
    <property type="entry name" value="ORIGIN RECOGNITION COMPLEX SUBUNIT 3"/>
    <property type="match status" value="1"/>
</dbReference>
<dbReference type="Proteomes" id="UP000094336">
    <property type="component" value="Unassembled WGS sequence"/>
</dbReference>
<dbReference type="GeneID" id="30148385"/>